<sequence length="316" mass="35382">MNPLLSLSEFHFLRPWWLLALVPLLLLLTRTNDAPQQLQHWRKYLSTEMLEALTVSEHKPTRFRPQTLLVPLAALIVIALSGPSWYRGESPLFTDQSALVIGLNLSQTMEQADISPNRLVRAKQKITDLIAARGDGNTALLAYAGSAHVAMPITNDRNMIHHFLDSLKPQMMPLAGNAPETVLPLLEQLLTATHTGGTVLLLTDDIPAVSIKPLRQHLAQSQQQLIIWQIGSTTRVDGINRAAQQRFTALADAGAIIEPIAIDDQDITNLLSRINSHMQTINNSNQPFYDSGYLLFWLAAPLALIWFRRGWRFAWN</sequence>
<gene>
    <name evidence="3" type="ORF">HER31_06460</name>
</gene>
<organism evidence="3 4">
    <name type="scientific">Ferrimonas lipolytica</name>
    <dbReference type="NCBI Taxonomy" id="2724191"/>
    <lineage>
        <taxon>Bacteria</taxon>
        <taxon>Pseudomonadati</taxon>
        <taxon>Pseudomonadota</taxon>
        <taxon>Gammaproteobacteria</taxon>
        <taxon>Alteromonadales</taxon>
        <taxon>Ferrimonadaceae</taxon>
        <taxon>Ferrimonas</taxon>
    </lineage>
</organism>
<dbReference type="Pfam" id="PF13519">
    <property type="entry name" value="VWA_2"/>
    <property type="match status" value="1"/>
</dbReference>
<evidence type="ECO:0000313" key="3">
    <source>
        <dbReference type="EMBL" id="QIZ76534.1"/>
    </source>
</evidence>
<dbReference type="PANTHER" id="PTHR22550">
    <property type="entry name" value="SPORE GERMINATION PROTEIN"/>
    <property type="match status" value="1"/>
</dbReference>
<dbReference type="Proteomes" id="UP000501602">
    <property type="component" value="Chromosome"/>
</dbReference>
<dbReference type="RefSeq" id="WP_168659796.1">
    <property type="nucleotide sequence ID" value="NZ_CP051180.1"/>
</dbReference>
<evidence type="ECO:0000313" key="4">
    <source>
        <dbReference type="Proteomes" id="UP000501602"/>
    </source>
</evidence>
<evidence type="ECO:0000259" key="2">
    <source>
        <dbReference type="Pfam" id="PF13519"/>
    </source>
</evidence>
<keyword evidence="4" id="KW-1185">Reference proteome</keyword>
<dbReference type="InterPro" id="IPR002035">
    <property type="entry name" value="VWF_A"/>
</dbReference>
<dbReference type="SUPFAM" id="SSF53300">
    <property type="entry name" value="vWA-like"/>
    <property type="match status" value="1"/>
</dbReference>
<keyword evidence="1" id="KW-0812">Transmembrane</keyword>
<protein>
    <submittedName>
        <fullName evidence="3">VWA domain-containing protein</fullName>
    </submittedName>
</protein>
<feature type="transmembrane region" description="Helical" evidence="1">
    <location>
        <begin position="68"/>
        <end position="86"/>
    </location>
</feature>
<keyword evidence="1" id="KW-0472">Membrane</keyword>
<evidence type="ECO:0000256" key="1">
    <source>
        <dbReference type="SAM" id="Phobius"/>
    </source>
</evidence>
<reference evidence="3 4" key="1">
    <citation type="submission" date="2020-04" db="EMBL/GenBank/DDBJ databases">
        <title>Ferrimonas sp. S7 isolated from sea water.</title>
        <authorList>
            <person name="Bae S.S."/>
            <person name="Baek K."/>
        </authorList>
    </citation>
    <scope>NUCLEOTIDE SEQUENCE [LARGE SCALE GENOMIC DNA]</scope>
    <source>
        <strain evidence="3 4">S7</strain>
    </source>
</reference>
<dbReference type="PANTHER" id="PTHR22550:SF14">
    <property type="entry name" value="VWFA DOMAIN-CONTAINING PROTEIN"/>
    <property type="match status" value="1"/>
</dbReference>
<dbReference type="AlphaFoldDB" id="A0A6H1UBX1"/>
<feature type="domain" description="VWFA" evidence="2">
    <location>
        <begin position="101"/>
        <end position="204"/>
    </location>
</feature>
<accession>A0A6H1UBX1</accession>
<proteinExistence type="predicted"/>
<dbReference type="InterPro" id="IPR050768">
    <property type="entry name" value="UPF0353/GerABKA_families"/>
</dbReference>
<feature type="transmembrane region" description="Helical" evidence="1">
    <location>
        <begin position="12"/>
        <end position="29"/>
    </location>
</feature>
<dbReference type="EMBL" id="CP051180">
    <property type="protein sequence ID" value="QIZ76534.1"/>
    <property type="molecule type" value="Genomic_DNA"/>
</dbReference>
<dbReference type="InterPro" id="IPR036465">
    <property type="entry name" value="vWFA_dom_sf"/>
</dbReference>
<dbReference type="KEGG" id="fes:HER31_06460"/>
<dbReference type="Gene3D" id="3.40.50.410">
    <property type="entry name" value="von Willebrand factor, type A domain"/>
    <property type="match status" value="1"/>
</dbReference>
<keyword evidence="1" id="KW-1133">Transmembrane helix</keyword>
<feature type="transmembrane region" description="Helical" evidence="1">
    <location>
        <begin position="288"/>
        <end position="307"/>
    </location>
</feature>
<name>A0A6H1UBX1_9GAMM</name>